<dbReference type="AlphaFoldDB" id="A0A679ISW0"/>
<proteinExistence type="predicted"/>
<reference evidence="1" key="1">
    <citation type="submission" date="2019-12" db="EMBL/GenBank/DDBJ databases">
        <authorList>
            <person name="Cremers G."/>
        </authorList>
    </citation>
    <scope>NUCLEOTIDE SEQUENCE</scope>
    <source>
        <strain evidence="1">Mbul1</strain>
    </source>
</reference>
<accession>A0A679ISW0</accession>
<sequence length="93" mass="10434">MRYLAILECPVIFSGESPNGMTSMDMCPSAGITRGLISRHVKVIDSRVIAVCIWQSEFCAKLFFDADWYEKAGVLWGDRYQLRLEAIDEAAVA</sequence>
<organism evidence="1">
    <name type="scientific">Methylobacterium bullatum</name>
    <dbReference type="NCBI Taxonomy" id="570505"/>
    <lineage>
        <taxon>Bacteria</taxon>
        <taxon>Pseudomonadati</taxon>
        <taxon>Pseudomonadota</taxon>
        <taxon>Alphaproteobacteria</taxon>
        <taxon>Hyphomicrobiales</taxon>
        <taxon>Methylobacteriaceae</taxon>
        <taxon>Methylobacterium</taxon>
    </lineage>
</organism>
<name>A0A679ISW0_9HYPH</name>
<evidence type="ECO:0000313" key="1">
    <source>
        <dbReference type="EMBL" id="CAA2103469.1"/>
    </source>
</evidence>
<dbReference type="EMBL" id="LR743504">
    <property type="protein sequence ID" value="CAA2103469.1"/>
    <property type="molecule type" value="Genomic_DNA"/>
</dbReference>
<protein>
    <submittedName>
        <fullName evidence="1">Uncharacterized protein</fullName>
    </submittedName>
</protein>
<gene>
    <name evidence="1" type="ORF">MBUL_02211</name>
</gene>